<accession>A0AAP0EPQ0</accession>
<gene>
    <name evidence="1" type="ORF">Syun_027575</name>
</gene>
<reference evidence="1 2" key="1">
    <citation type="submission" date="2024-01" db="EMBL/GenBank/DDBJ databases">
        <title>Genome assemblies of Stephania.</title>
        <authorList>
            <person name="Yang L."/>
        </authorList>
    </citation>
    <scope>NUCLEOTIDE SEQUENCE [LARGE SCALE GENOMIC DNA]</scope>
    <source>
        <strain evidence="1">YNDBR</strain>
        <tissue evidence="1">Leaf</tissue>
    </source>
</reference>
<protein>
    <submittedName>
        <fullName evidence="1">Uncharacterized protein</fullName>
    </submittedName>
</protein>
<dbReference type="EMBL" id="JBBNAF010000012">
    <property type="protein sequence ID" value="KAK9092664.1"/>
    <property type="molecule type" value="Genomic_DNA"/>
</dbReference>
<sequence>MMPFFEALPLLYKLIVTLRRLSKFILETKSYFVYQIDKQYNLVNDHQAYAIM</sequence>
<evidence type="ECO:0000313" key="1">
    <source>
        <dbReference type="EMBL" id="KAK9092664.1"/>
    </source>
</evidence>
<name>A0AAP0EPQ0_9MAGN</name>
<evidence type="ECO:0000313" key="2">
    <source>
        <dbReference type="Proteomes" id="UP001420932"/>
    </source>
</evidence>
<proteinExistence type="predicted"/>
<organism evidence="1 2">
    <name type="scientific">Stephania yunnanensis</name>
    <dbReference type="NCBI Taxonomy" id="152371"/>
    <lineage>
        <taxon>Eukaryota</taxon>
        <taxon>Viridiplantae</taxon>
        <taxon>Streptophyta</taxon>
        <taxon>Embryophyta</taxon>
        <taxon>Tracheophyta</taxon>
        <taxon>Spermatophyta</taxon>
        <taxon>Magnoliopsida</taxon>
        <taxon>Ranunculales</taxon>
        <taxon>Menispermaceae</taxon>
        <taxon>Menispermoideae</taxon>
        <taxon>Cissampelideae</taxon>
        <taxon>Stephania</taxon>
    </lineage>
</organism>
<keyword evidence="2" id="KW-1185">Reference proteome</keyword>
<dbReference type="AlphaFoldDB" id="A0AAP0EPQ0"/>
<dbReference type="Proteomes" id="UP001420932">
    <property type="component" value="Unassembled WGS sequence"/>
</dbReference>
<comment type="caution">
    <text evidence="1">The sequence shown here is derived from an EMBL/GenBank/DDBJ whole genome shotgun (WGS) entry which is preliminary data.</text>
</comment>